<dbReference type="Gene3D" id="1.20.5.1700">
    <property type="match status" value="1"/>
</dbReference>
<gene>
    <name evidence="8" type="primary">filip1l_2</name>
    <name evidence="8" type="ORF">g.106122</name>
</gene>
<feature type="coiled-coil region" evidence="6">
    <location>
        <begin position="223"/>
        <end position="250"/>
    </location>
</feature>
<keyword evidence="4 6" id="KW-0175">Coiled coil</keyword>
<dbReference type="PANTHER" id="PTHR33405:SF20">
    <property type="entry name" value="PROTEIN FLX-LIKE 3"/>
    <property type="match status" value="1"/>
</dbReference>
<feature type="compositionally biased region" description="Low complexity" evidence="7">
    <location>
        <begin position="24"/>
        <end position="40"/>
    </location>
</feature>
<organism evidence="8">
    <name type="scientific">Anthurium amnicola</name>
    <dbReference type="NCBI Taxonomy" id="1678845"/>
    <lineage>
        <taxon>Eukaryota</taxon>
        <taxon>Viridiplantae</taxon>
        <taxon>Streptophyta</taxon>
        <taxon>Embryophyta</taxon>
        <taxon>Tracheophyta</taxon>
        <taxon>Spermatophyta</taxon>
        <taxon>Magnoliopsida</taxon>
        <taxon>Liliopsida</taxon>
        <taxon>Araceae</taxon>
        <taxon>Pothoideae</taxon>
        <taxon>Potheae</taxon>
        <taxon>Anthurium</taxon>
    </lineage>
</organism>
<feature type="compositionally biased region" description="Pro residues" evidence="7">
    <location>
        <begin position="65"/>
        <end position="76"/>
    </location>
</feature>
<feature type="coiled-coil region" evidence="6">
    <location>
        <begin position="90"/>
        <end position="131"/>
    </location>
</feature>
<protein>
    <submittedName>
        <fullName evidence="8">Filamin A-interacting protein 1-like</fullName>
    </submittedName>
</protein>
<evidence type="ECO:0000256" key="5">
    <source>
        <dbReference type="ARBA" id="ARBA00023089"/>
    </source>
</evidence>
<dbReference type="PANTHER" id="PTHR33405">
    <property type="entry name" value="PROTEIN FLX-LIKE 2"/>
    <property type="match status" value="1"/>
</dbReference>
<evidence type="ECO:0000256" key="4">
    <source>
        <dbReference type="ARBA" id="ARBA00023054"/>
    </source>
</evidence>
<evidence type="ECO:0000256" key="2">
    <source>
        <dbReference type="ARBA" id="ARBA00022473"/>
    </source>
</evidence>
<accession>A0A1D1ZDH6</accession>
<proteinExistence type="inferred from homology"/>
<dbReference type="InterPro" id="IPR040353">
    <property type="entry name" value="FLX/FLX-like"/>
</dbReference>
<evidence type="ECO:0000256" key="7">
    <source>
        <dbReference type="SAM" id="MobiDB-lite"/>
    </source>
</evidence>
<dbReference type="GO" id="GO:0030154">
    <property type="term" value="P:cell differentiation"/>
    <property type="evidence" value="ECO:0007669"/>
    <property type="project" value="UniProtKB-KW"/>
</dbReference>
<evidence type="ECO:0000256" key="3">
    <source>
        <dbReference type="ARBA" id="ARBA00022782"/>
    </source>
</evidence>
<feature type="region of interest" description="Disordered" evidence="7">
    <location>
        <begin position="1"/>
        <end position="76"/>
    </location>
</feature>
<sequence>KAERPHGRGDIFSLPPLLSSKGNPIPSATAYTPPAAPKMAGRGRMPPRHAFPDGRRRLPFADVPDGPPFARGPPPPAVYEEEIDLQRVELRRLAAESRRLAEDRMGLQRELAMAKEEIHRLNLLIADIRAEKEVQIRDLMDKGMKVEADLRATEPLRKEAVQLRAEVQKLTTLRQEQVQGLKQDLSRAQADAQQLPALKGEIDGLRQEIMRVRTAFEYEKKGNAELVEQRQAMEKNMVSMARELEKLRAELASVEPRNWGTGGAYGMKLSSPEGRFPSYGDGYGVHSSVADKASLYGMGSGAWEAYEKSRLARR</sequence>
<evidence type="ECO:0000256" key="1">
    <source>
        <dbReference type="ARBA" id="ARBA00005405"/>
    </source>
</evidence>
<dbReference type="AlphaFoldDB" id="A0A1D1ZDH6"/>
<reference evidence="8" key="1">
    <citation type="submission" date="2015-07" db="EMBL/GenBank/DDBJ databases">
        <title>Transcriptome Assembly of Anthurium amnicola.</title>
        <authorList>
            <person name="Suzuki J."/>
        </authorList>
    </citation>
    <scope>NUCLEOTIDE SEQUENCE</scope>
</reference>
<dbReference type="EMBL" id="GDJX01003065">
    <property type="protein sequence ID" value="JAT64871.1"/>
    <property type="molecule type" value="Transcribed_RNA"/>
</dbReference>
<comment type="similarity">
    <text evidence="1">Belongs to the FLX family.</text>
</comment>
<keyword evidence="5" id="KW-0287">Flowering</keyword>
<evidence type="ECO:0000256" key="6">
    <source>
        <dbReference type="SAM" id="Coils"/>
    </source>
</evidence>
<dbReference type="GO" id="GO:0009908">
    <property type="term" value="P:flower development"/>
    <property type="evidence" value="ECO:0007669"/>
    <property type="project" value="UniProtKB-KW"/>
</dbReference>
<evidence type="ECO:0000313" key="8">
    <source>
        <dbReference type="EMBL" id="JAT64871.1"/>
    </source>
</evidence>
<feature type="non-terminal residue" evidence="8">
    <location>
        <position position="1"/>
    </location>
</feature>
<keyword evidence="3" id="KW-0221">Differentiation</keyword>
<name>A0A1D1ZDH6_9ARAE</name>
<keyword evidence="2" id="KW-0217">Developmental protein</keyword>